<evidence type="ECO:0000256" key="4">
    <source>
        <dbReference type="ARBA" id="ARBA00023136"/>
    </source>
</evidence>
<comment type="similarity">
    <text evidence="2">Belongs to the SusD family.</text>
</comment>
<keyword evidence="9" id="KW-1185">Reference proteome</keyword>
<dbReference type="AlphaFoldDB" id="A0A1G8EZ38"/>
<dbReference type="PROSITE" id="PS51257">
    <property type="entry name" value="PROKAR_LIPOPROTEIN"/>
    <property type="match status" value="1"/>
</dbReference>
<keyword evidence="3" id="KW-0732">Signal</keyword>
<dbReference type="Proteomes" id="UP000243588">
    <property type="component" value="Unassembled WGS sequence"/>
</dbReference>
<dbReference type="Pfam" id="PF14322">
    <property type="entry name" value="SusD-like_3"/>
    <property type="match status" value="1"/>
</dbReference>
<protein>
    <submittedName>
        <fullName evidence="8">SusD family protein</fullName>
    </submittedName>
</protein>
<accession>A0A1G8EZ38</accession>
<dbReference type="InterPro" id="IPR033985">
    <property type="entry name" value="SusD-like_N"/>
</dbReference>
<evidence type="ECO:0000256" key="3">
    <source>
        <dbReference type="ARBA" id="ARBA00022729"/>
    </source>
</evidence>
<dbReference type="RefSeq" id="WP_090408963.1">
    <property type="nucleotide sequence ID" value="NZ_FNDQ01000013.1"/>
</dbReference>
<dbReference type="Gene3D" id="1.25.40.390">
    <property type="match status" value="1"/>
</dbReference>
<feature type="domain" description="SusD-like N-terminal" evidence="7">
    <location>
        <begin position="26"/>
        <end position="211"/>
    </location>
</feature>
<keyword evidence="5" id="KW-0998">Cell outer membrane</keyword>
<proteinExistence type="inferred from homology"/>
<dbReference type="InterPro" id="IPR011990">
    <property type="entry name" value="TPR-like_helical_dom_sf"/>
</dbReference>
<evidence type="ECO:0000259" key="6">
    <source>
        <dbReference type="Pfam" id="PF07980"/>
    </source>
</evidence>
<dbReference type="InterPro" id="IPR012944">
    <property type="entry name" value="SusD_RagB_dom"/>
</dbReference>
<organism evidence="8 9">
    <name type="scientific">Myroides phaeus</name>
    <dbReference type="NCBI Taxonomy" id="702745"/>
    <lineage>
        <taxon>Bacteria</taxon>
        <taxon>Pseudomonadati</taxon>
        <taxon>Bacteroidota</taxon>
        <taxon>Flavobacteriia</taxon>
        <taxon>Flavobacteriales</taxon>
        <taxon>Flavobacteriaceae</taxon>
        <taxon>Myroides</taxon>
    </lineage>
</organism>
<evidence type="ECO:0000259" key="7">
    <source>
        <dbReference type="Pfam" id="PF14322"/>
    </source>
</evidence>
<evidence type="ECO:0000256" key="2">
    <source>
        <dbReference type="ARBA" id="ARBA00006275"/>
    </source>
</evidence>
<evidence type="ECO:0000256" key="5">
    <source>
        <dbReference type="ARBA" id="ARBA00023237"/>
    </source>
</evidence>
<name>A0A1G8EZ38_9FLAO</name>
<dbReference type="EMBL" id="FNDQ01000013">
    <property type="protein sequence ID" value="SDH75122.1"/>
    <property type="molecule type" value="Genomic_DNA"/>
</dbReference>
<comment type="subcellular location">
    <subcellularLocation>
        <location evidence="1">Cell outer membrane</location>
    </subcellularLocation>
</comment>
<evidence type="ECO:0000256" key="1">
    <source>
        <dbReference type="ARBA" id="ARBA00004442"/>
    </source>
</evidence>
<gene>
    <name evidence="8" type="ORF">SAMN05421818_11345</name>
</gene>
<evidence type="ECO:0000313" key="9">
    <source>
        <dbReference type="Proteomes" id="UP000243588"/>
    </source>
</evidence>
<dbReference type="SUPFAM" id="SSF48452">
    <property type="entry name" value="TPR-like"/>
    <property type="match status" value="1"/>
</dbReference>
<evidence type="ECO:0000313" key="8">
    <source>
        <dbReference type="EMBL" id="SDH75122.1"/>
    </source>
</evidence>
<dbReference type="STRING" id="702745.SAMN05421818_11345"/>
<dbReference type="GO" id="GO:0009279">
    <property type="term" value="C:cell outer membrane"/>
    <property type="evidence" value="ECO:0007669"/>
    <property type="project" value="UniProtKB-SubCell"/>
</dbReference>
<reference evidence="9" key="1">
    <citation type="submission" date="2016-10" db="EMBL/GenBank/DDBJ databases">
        <authorList>
            <person name="Varghese N."/>
            <person name="Submissions S."/>
        </authorList>
    </citation>
    <scope>NUCLEOTIDE SEQUENCE [LARGE SCALE GENOMIC DNA]</scope>
    <source>
        <strain evidence="9">DSM 23313</strain>
    </source>
</reference>
<keyword evidence="4" id="KW-0472">Membrane</keyword>
<feature type="domain" description="RagB/SusD" evidence="6">
    <location>
        <begin position="320"/>
        <end position="454"/>
    </location>
</feature>
<dbReference type="Pfam" id="PF07980">
    <property type="entry name" value="SusD_RagB"/>
    <property type="match status" value="1"/>
</dbReference>
<sequence>MKKIFLFIAIGFLTACSLDINSQDEISGDNIINTPIKAMGVLSQAYKSLPVSSEKFTLLTEDLHPNYQVVYKKEYQLIYNWDQRELTKNTASIWEDYYNALINLNAILLSNDNANKDNEDWQYIKGNALLLKAYIYFDLLQLYSDRYTPNALGIIPTNSLSLETNKRLTQTETLTEINNLLEEGLSLIKDYPNEKNYFITKKGALHIQAQVALFMRDFSKAEKLAKDLLNDNFKLINTETTYANLWNNQVASISSNVYWIYDLQENPNHYLYYQQNAGDYFYINETFSFEEKDIRHNVSQYLFKFKASGIDIIDRQLLGKYKTTSEDKTQKPIVMARNTETYFILIESLIEQNKNVEAIQLLNDFLSNLNQDMLAPNLSQSELKAIFRLQKQKEFIGEKINFFDLKRWNIDLVRYIPDSNNKATTIKSTDFRWTWPLPASEMRYNPNATQNEGWTIVD</sequence>